<dbReference type="AlphaFoldDB" id="A0AAU7ZK65"/>
<protein>
    <recommendedName>
        <fullName evidence="3">Tyr recombinase domain-containing protein</fullName>
    </recommendedName>
</protein>
<dbReference type="KEGG" id="tpsc:RBB77_14210"/>
<dbReference type="InterPro" id="IPR013762">
    <property type="entry name" value="Integrase-like_cat_sf"/>
</dbReference>
<dbReference type="EMBL" id="CP132942">
    <property type="protein sequence ID" value="XCB31602.1"/>
    <property type="molecule type" value="Genomic_DNA"/>
</dbReference>
<reference evidence="2" key="2">
    <citation type="journal article" date="2024" name="Environ. Microbiol.">
        <title>Genome analysis and description of Tunturibacter gen. nov. expands the diversity of Terriglobia in tundra soils.</title>
        <authorList>
            <person name="Messyasz A."/>
            <person name="Mannisto M.K."/>
            <person name="Kerkhof L.J."/>
            <person name="Haggblom M.M."/>
        </authorList>
    </citation>
    <scope>NUCLEOTIDE SEQUENCE</scope>
    <source>
        <strain evidence="2">X5P6</strain>
    </source>
</reference>
<evidence type="ECO:0000313" key="2">
    <source>
        <dbReference type="EMBL" id="XCB31602.1"/>
    </source>
</evidence>
<dbReference type="RefSeq" id="WP_353062447.1">
    <property type="nucleotide sequence ID" value="NZ_CP132942.1"/>
</dbReference>
<sequence>MFSPIRVLPSPTFARRFPPLFGWFTGTTAQSDFSSTCMSAVQFMAILHDLRRTAALNLRRAGISETVIMKIGDWRTRSVLERYAIVSRGDIVDAMQELQINQQESQIRHEIGYAAQANHIDTAPKSIN</sequence>
<name>A0AAU7ZK65_9BACT</name>
<proteinExistence type="predicted"/>
<dbReference type="GO" id="GO:0003677">
    <property type="term" value="F:DNA binding"/>
    <property type="evidence" value="ECO:0007669"/>
    <property type="project" value="InterPro"/>
</dbReference>
<dbReference type="GO" id="GO:0015074">
    <property type="term" value="P:DNA integration"/>
    <property type="evidence" value="ECO:0007669"/>
    <property type="project" value="InterPro"/>
</dbReference>
<dbReference type="GO" id="GO:0006310">
    <property type="term" value="P:DNA recombination"/>
    <property type="evidence" value="ECO:0007669"/>
    <property type="project" value="UniProtKB-KW"/>
</dbReference>
<dbReference type="InterPro" id="IPR011010">
    <property type="entry name" value="DNA_brk_join_enz"/>
</dbReference>
<organism evidence="2">
    <name type="scientific">Tunturiibacter psychrotolerans</name>
    <dbReference type="NCBI Taxonomy" id="3069686"/>
    <lineage>
        <taxon>Bacteria</taxon>
        <taxon>Pseudomonadati</taxon>
        <taxon>Acidobacteriota</taxon>
        <taxon>Terriglobia</taxon>
        <taxon>Terriglobales</taxon>
        <taxon>Acidobacteriaceae</taxon>
        <taxon>Tunturiibacter</taxon>
    </lineage>
</organism>
<dbReference type="SUPFAM" id="SSF56349">
    <property type="entry name" value="DNA breaking-rejoining enzymes"/>
    <property type="match status" value="1"/>
</dbReference>
<evidence type="ECO:0000256" key="1">
    <source>
        <dbReference type="ARBA" id="ARBA00023172"/>
    </source>
</evidence>
<keyword evidence="1" id="KW-0233">DNA recombination</keyword>
<gene>
    <name evidence="2" type="ORF">RBB77_14210</name>
</gene>
<evidence type="ECO:0008006" key="3">
    <source>
        <dbReference type="Google" id="ProtNLM"/>
    </source>
</evidence>
<accession>A0AAU7ZK65</accession>
<reference evidence="2" key="1">
    <citation type="submission" date="2023-08" db="EMBL/GenBank/DDBJ databases">
        <authorList>
            <person name="Messyasz A."/>
            <person name="Mannisto M.K."/>
            <person name="Kerkhof L.J."/>
            <person name="Haggblom M."/>
        </authorList>
    </citation>
    <scope>NUCLEOTIDE SEQUENCE</scope>
    <source>
        <strain evidence="2">X5P6</strain>
    </source>
</reference>
<dbReference type="Gene3D" id="1.10.443.10">
    <property type="entry name" value="Intergrase catalytic core"/>
    <property type="match status" value="1"/>
</dbReference>